<keyword evidence="1" id="KW-0812">Transmembrane</keyword>
<evidence type="ECO:0008006" key="4">
    <source>
        <dbReference type="Google" id="ProtNLM"/>
    </source>
</evidence>
<dbReference type="PANTHER" id="PTHR47023">
    <property type="entry name" value="SEX PEPTIDE RECEPTOR"/>
    <property type="match status" value="1"/>
</dbReference>
<feature type="non-terminal residue" evidence="2">
    <location>
        <position position="1"/>
    </location>
</feature>
<dbReference type="GO" id="GO:0008528">
    <property type="term" value="F:G protein-coupled peptide receptor activity"/>
    <property type="evidence" value="ECO:0007669"/>
    <property type="project" value="InterPro"/>
</dbReference>
<accession>A0A0D8X9U5</accession>
<gene>
    <name evidence="2" type="ORF">DICVIV_13498</name>
</gene>
<keyword evidence="3" id="KW-1185">Reference proteome</keyword>
<name>A0A0D8X9U5_DICVI</name>
<evidence type="ECO:0000256" key="1">
    <source>
        <dbReference type="SAM" id="Phobius"/>
    </source>
</evidence>
<organism evidence="2 3">
    <name type="scientific">Dictyocaulus viviparus</name>
    <name type="common">Bovine lungworm</name>
    <dbReference type="NCBI Taxonomy" id="29172"/>
    <lineage>
        <taxon>Eukaryota</taxon>
        <taxon>Metazoa</taxon>
        <taxon>Ecdysozoa</taxon>
        <taxon>Nematoda</taxon>
        <taxon>Chromadorea</taxon>
        <taxon>Rhabditida</taxon>
        <taxon>Rhabditina</taxon>
        <taxon>Rhabditomorpha</taxon>
        <taxon>Strongyloidea</taxon>
        <taxon>Metastrongylidae</taxon>
        <taxon>Dictyocaulus</taxon>
    </lineage>
</organism>
<evidence type="ECO:0000313" key="3">
    <source>
        <dbReference type="Proteomes" id="UP000053766"/>
    </source>
</evidence>
<keyword evidence="1" id="KW-1133">Transmembrane helix</keyword>
<dbReference type="EMBL" id="KN717132">
    <property type="protein sequence ID" value="KJH40542.1"/>
    <property type="molecule type" value="Genomic_DNA"/>
</dbReference>
<reference evidence="2 3" key="1">
    <citation type="submission" date="2013-11" db="EMBL/GenBank/DDBJ databases">
        <title>Draft genome of the bovine lungworm Dictyocaulus viviparus.</title>
        <authorList>
            <person name="Mitreva M."/>
        </authorList>
    </citation>
    <scope>NUCLEOTIDE SEQUENCE [LARGE SCALE GENOMIC DNA]</scope>
    <source>
        <strain evidence="2 3">HannoverDv2000</strain>
    </source>
</reference>
<keyword evidence="1" id="KW-0472">Membrane</keyword>
<dbReference type="SUPFAM" id="SSF81321">
    <property type="entry name" value="Family A G protein-coupled receptor-like"/>
    <property type="match status" value="1"/>
</dbReference>
<dbReference type="InterPro" id="IPR053071">
    <property type="entry name" value="GPCR1-related_rcpt"/>
</dbReference>
<dbReference type="STRING" id="29172.A0A0D8X9U5"/>
<reference evidence="3" key="2">
    <citation type="journal article" date="2016" name="Sci. Rep.">
        <title>Dictyocaulus viviparus genome, variome and transcriptome elucidate lungworm biology and support future intervention.</title>
        <authorList>
            <person name="McNulty S.N."/>
            <person name="Strube C."/>
            <person name="Rosa B.A."/>
            <person name="Martin J.C."/>
            <person name="Tyagi R."/>
            <person name="Choi Y.J."/>
            <person name="Wang Q."/>
            <person name="Hallsworth Pepin K."/>
            <person name="Zhang X."/>
            <person name="Ozersky P."/>
            <person name="Wilson R.K."/>
            <person name="Sternberg P.W."/>
            <person name="Gasser R.B."/>
            <person name="Mitreva M."/>
        </authorList>
    </citation>
    <scope>NUCLEOTIDE SEQUENCE [LARGE SCALE GENOMIC DNA]</scope>
    <source>
        <strain evidence="3">HannoverDv2000</strain>
    </source>
</reference>
<feature type="transmembrane region" description="Helical" evidence="1">
    <location>
        <begin position="48"/>
        <end position="73"/>
    </location>
</feature>
<dbReference type="PANTHER" id="PTHR47023:SF1">
    <property type="entry name" value="SEX PEPTIDE RECEPTOR"/>
    <property type="match status" value="1"/>
</dbReference>
<dbReference type="OrthoDB" id="5962323at2759"/>
<sequence length="156" mass="17505">SASRKSSHPSSLDSLTLGAERNLSKLITRGGSIAEPKRVQGLKQNTRMLIVVIVLFLVTEIPAALIFIIHVLSVSLKSYVIDYQLLNVLLIVRNVLIVISYPFRFAIYCGMSQQFRGVVRQMFTGRLILRSVREKDNTTTLALVKAVPDEDAYDKR</sequence>
<dbReference type="AlphaFoldDB" id="A0A0D8X9U5"/>
<dbReference type="Pfam" id="PF10324">
    <property type="entry name" value="7TM_GPCR_Srw"/>
    <property type="match status" value="1"/>
</dbReference>
<protein>
    <recommendedName>
        <fullName evidence="4">G-protein coupled receptors family 1 profile domain-containing protein</fullName>
    </recommendedName>
</protein>
<feature type="transmembrane region" description="Helical" evidence="1">
    <location>
        <begin position="85"/>
        <end position="107"/>
    </location>
</feature>
<dbReference type="Gene3D" id="1.20.1070.10">
    <property type="entry name" value="Rhodopsin 7-helix transmembrane proteins"/>
    <property type="match status" value="1"/>
</dbReference>
<proteinExistence type="predicted"/>
<evidence type="ECO:0000313" key="2">
    <source>
        <dbReference type="EMBL" id="KJH40542.1"/>
    </source>
</evidence>
<dbReference type="Proteomes" id="UP000053766">
    <property type="component" value="Unassembled WGS sequence"/>
</dbReference>
<dbReference type="InterPro" id="IPR019427">
    <property type="entry name" value="7TM_GPCR_serpentine_rcpt_Srw"/>
</dbReference>